<keyword evidence="1" id="KW-0723">Serine/threonine-protein kinase</keyword>
<proteinExistence type="predicted"/>
<feature type="region of interest" description="Disordered" evidence="6">
    <location>
        <begin position="86"/>
        <end position="122"/>
    </location>
</feature>
<feature type="non-terminal residue" evidence="8">
    <location>
        <position position="1"/>
    </location>
</feature>
<keyword evidence="4" id="KW-0418">Kinase</keyword>
<feature type="compositionally biased region" description="Basic and acidic residues" evidence="6">
    <location>
        <begin position="574"/>
        <end position="585"/>
    </location>
</feature>
<evidence type="ECO:0000256" key="2">
    <source>
        <dbReference type="ARBA" id="ARBA00022679"/>
    </source>
</evidence>
<evidence type="ECO:0000256" key="4">
    <source>
        <dbReference type="ARBA" id="ARBA00022777"/>
    </source>
</evidence>
<reference evidence="8 9" key="1">
    <citation type="submission" date="2017-06" db="EMBL/GenBank/DDBJ databases">
        <title>A platform for efficient transgenesis in Macrostomum lignano, a flatworm model organism for stem cell research.</title>
        <authorList>
            <person name="Berezikov E."/>
        </authorList>
    </citation>
    <scope>NUCLEOTIDE SEQUENCE [LARGE SCALE GENOMIC DNA]</scope>
    <source>
        <strain evidence="8">DV1</strain>
        <tissue evidence="8">Whole organism</tissue>
    </source>
</reference>
<evidence type="ECO:0000313" key="8">
    <source>
        <dbReference type="EMBL" id="PAA94777.1"/>
    </source>
</evidence>
<dbReference type="InterPro" id="IPR011009">
    <property type="entry name" value="Kinase-like_dom_sf"/>
</dbReference>
<evidence type="ECO:0000313" key="9">
    <source>
        <dbReference type="Proteomes" id="UP000215902"/>
    </source>
</evidence>
<dbReference type="FunFam" id="3.20.200.10:FF:000002">
    <property type="entry name" value="Eukaryotic elongation factor 2 kinase"/>
    <property type="match status" value="1"/>
</dbReference>
<feature type="domain" description="Alpha-type protein kinase" evidence="7">
    <location>
        <begin position="281"/>
        <end position="491"/>
    </location>
</feature>
<feature type="region of interest" description="Disordered" evidence="6">
    <location>
        <begin position="638"/>
        <end position="657"/>
    </location>
</feature>
<dbReference type="SMART" id="SM00811">
    <property type="entry name" value="Alpha_kinase"/>
    <property type="match status" value="1"/>
</dbReference>
<organism evidence="8 9">
    <name type="scientific">Macrostomum lignano</name>
    <dbReference type="NCBI Taxonomy" id="282301"/>
    <lineage>
        <taxon>Eukaryota</taxon>
        <taxon>Metazoa</taxon>
        <taxon>Spiralia</taxon>
        <taxon>Lophotrochozoa</taxon>
        <taxon>Platyhelminthes</taxon>
        <taxon>Rhabditophora</taxon>
        <taxon>Macrostomorpha</taxon>
        <taxon>Macrostomida</taxon>
        <taxon>Macrostomidae</taxon>
        <taxon>Macrostomum</taxon>
    </lineage>
</organism>
<dbReference type="GO" id="GO:0031037">
    <property type="term" value="P:myosin II filament disassembly"/>
    <property type="evidence" value="ECO:0007669"/>
    <property type="project" value="TreeGrafter"/>
</dbReference>
<dbReference type="STRING" id="282301.A0A267HBB1"/>
<feature type="region of interest" description="Disordered" evidence="6">
    <location>
        <begin position="140"/>
        <end position="206"/>
    </location>
</feature>
<dbReference type="InterPro" id="IPR011990">
    <property type="entry name" value="TPR-like_helical_dom_sf"/>
</dbReference>
<dbReference type="GO" id="GO:1903013">
    <property type="term" value="P:response to differentiation-inducing factor 1"/>
    <property type="evidence" value="ECO:0007669"/>
    <property type="project" value="TreeGrafter"/>
</dbReference>
<comment type="caution">
    <text evidence="8">The sequence shown here is derived from an EMBL/GenBank/DDBJ whole genome shotgun (WGS) entry which is preliminary data.</text>
</comment>
<feature type="region of interest" description="Disordered" evidence="6">
    <location>
        <begin position="529"/>
        <end position="585"/>
    </location>
</feature>
<protein>
    <recommendedName>
        <fullName evidence="7">Alpha-type protein kinase domain-containing protein</fullName>
    </recommendedName>
</protein>
<feature type="compositionally biased region" description="Basic and acidic residues" evidence="6">
    <location>
        <begin position="153"/>
        <end position="164"/>
    </location>
</feature>
<keyword evidence="3" id="KW-0547">Nucleotide-binding</keyword>
<dbReference type="PROSITE" id="PS51158">
    <property type="entry name" value="ALPHA_KINASE"/>
    <property type="match status" value="1"/>
</dbReference>
<dbReference type="Pfam" id="PF02816">
    <property type="entry name" value="Alpha_kinase"/>
    <property type="match status" value="1"/>
</dbReference>
<dbReference type="SUPFAM" id="SSF81901">
    <property type="entry name" value="HCP-like"/>
    <property type="match status" value="1"/>
</dbReference>
<sequence>SASVKIALNSSARPTPELCYKFSYASSGQHPTPPKQQSRLSHQASKPSMPYLAAGTENGAAVDDDDDLDCSMPELASDISIADLGCEADNDDDTLTNDEAAAAAAQRRRSGPRRLSLQQRRRLNLYSKPAVLPSLDLMVAQQQQQQQQRPKHSQRDTPTIREEDSGCGSAKSPDQTAEDFGSSGSASKRGRTVSEPLDSPDTAGSVDVEHGAKASEQGPGLAGRKPGIAARIRTVSASHSGTGGSSRWPRALNLVFQNLKNDVWRDMPVASIPEETAIRHRYNAHKRQWVHDTVRVKIEPTPFNRGAMRECFRLKKLSGFSKFESWHSRACNYVAKKYIETVDPSVYFEDARLQMNAKLWAQEYNRHNPPKKVDIMQMYVIEFKDREGAPLYHLEHHIEGEYIKHNSNSGFVDENARRTPHALSHFTFERSGHQLIVVDIQGVDDIYTDPQIHTAEGKEYGDGNLGVRGMALFFSSHVCNDICRRLRLSRFDLAPSECVESPSPMQTNNATCVRGDVFAVGSPMSPPSILDSGCSTEDDDGCDSSPGGYGSSGGAGPFGSRFRRRRTTSGDEMTPVRENEDLKPEEELAALSAALKRRERPSCVPGNLLRCGCDSGVTADAGTSGLGAVFIQSRSEDDSVSDTGSCGHQHQPLPGMPEVRCNGPILGRIHHEMARLHDAGRMVALETDNRDKNDIVDDDDKVIGQGCPPGQLEAMIDWPAALFHERLAAQLGVVEAAVNLARLHLGLPADCLQAAPAAALRPSAAEGHRWMEAAAKLGDRSAMLYLARAHDTGDTEGLVRDWDRATHYYQRALASSGQTDREGGYDSLDTPAYLLRARLAELYLRGGYGLDTDPASSSEIYGEAAEEAMAEGNGKLAAKYYALAEEAAALVPDDEEAVEE</sequence>
<keyword evidence="9" id="KW-1185">Reference proteome</keyword>
<evidence type="ECO:0000256" key="1">
    <source>
        <dbReference type="ARBA" id="ARBA00022527"/>
    </source>
</evidence>
<dbReference type="CDD" id="cd16967">
    <property type="entry name" value="Alpha_kinase_eEF2K"/>
    <property type="match status" value="1"/>
</dbReference>
<name>A0A267HBB1_9PLAT</name>
<dbReference type="InterPro" id="IPR047588">
    <property type="entry name" value="eEF2K_a_kinase_dom"/>
</dbReference>
<dbReference type="OrthoDB" id="301415at2759"/>
<dbReference type="AlphaFoldDB" id="A0A267HBB1"/>
<evidence type="ECO:0000256" key="3">
    <source>
        <dbReference type="ARBA" id="ARBA00022741"/>
    </source>
</evidence>
<dbReference type="EMBL" id="NIVC01000001">
    <property type="protein sequence ID" value="PAA94777.1"/>
    <property type="molecule type" value="Genomic_DNA"/>
</dbReference>
<keyword evidence="2" id="KW-0808">Transferase</keyword>
<dbReference type="InterPro" id="IPR051852">
    <property type="entry name" value="Alpha-type_PK"/>
</dbReference>
<keyword evidence="5" id="KW-0067">ATP-binding</keyword>
<feature type="region of interest" description="Disordered" evidence="6">
    <location>
        <begin position="24"/>
        <end position="72"/>
    </location>
</feature>
<dbReference type="Gene3D" id="3.30.200.20">
    <property type="entry name" value="Phosphorylase Kinase, domain 1"/>
    <property type="match status" value="1"/>
</dbReference>
<dbReference type="GO" id="GO:0005524">
    <property type="term" value="F:ATP binding"/>
    <property type="evidence" value="ECO:0007669"/>
    <property type="project" value="UniProtKB-KW"/>
</dbReference>
<dbReference type="GO" id="GO:0004686">
    <property type="term" value="F:elongation factor-2 kinase activity"/>
    <property type="evidence" value="ECO:0007669"/>
    <property type="project" value="InterPro"/>
</dbReference>
<dbReference type="SUPFAM" id="SSF56112">
    <property type="entry name" value="Protein kinase-like (PK-like)"/>
    <property type="match status" value="1"/>
</dbReference>
<accession>A0A267HBB1</accession>
<feature type="compositionally biased region" description="Polar residues" evidence="6">
    <location>
        <begin position="24"/>
        <end position="46"/>
    </location>
</feature>
<feature type="compositionally biased region" description="Acidic residues" evidence="6">
    <location>
        <begin position="86"/>
        <end position="96"/>
    </location>
</feature>
<dbReference type="Proteomes" id="UP000215902">
    <property type="component" value="Unassembled WGS sequence"/>
</dbReference>
<dbReference type="Gene3D" id="3.20.200.10">
    <property type="entry name" value="MHCK/EF2 kinase"/>
    <property type="match status" value="1"/>
</dbReference>
<dbReference type="PANTHER" id="PTHR45992">
    <property type="entry name" value="EUKARYOTIC ELONGATION FACTOR 2 KINASE-RELATED"/>
    <property type="match status" value="1"/>
</dbReference>
<gene>
    <name evidence="8" type="ORF">BOX15_Mlig005352g2</name>
</gene>
<dbReference type="PANTHER" id="PTHR45992:SF2">
    <property type="entry name" value="EUKARYOTIC ELONGATION FACTOR 2 KINASE"/>
    <property type="match status" value="1"/>
</dbReference>
<dbReference type="InterPro" id="IPR004166">
    <property type="entry name" value="a-kinase_dom"/>
</dbReference>
<evidence type="ECO:0000256" key="5">
    <source>
        <dbReference type="ARBA" id="ARBA00022840"/>
    </source>
</evidence>
<feature type="compositionally biased region" description="Gly residues" evidence="6">
    <location>
        <begin position="547"/>
        <end position="557"/>
    </location>
</feature>
<evidence type="ECO:0000256" key="6">
    <source>
        <dbReference type="SAM" id="MobiDB-lite"/>
    </source>
</evidence>
<evidence type="ECO:0000259" key="7">
    <source>
        <dbReference type="PROSITE" id="PS51158"/>
    </source>
</evidence>
<dbReference type="Gene3D" id="1.25.40.10">
    <property type="entry name" value="Tetratricopeptide repeat domain"/>
    <property type="match status" value="1"/>
</dbReference>